<evidence type="ECO:0000256" key="1">
    <source>
        <dbReference type="ARBA" id="ARBA00005736"/>
    </source>
</evidence>
<dbReference type="GO" id="GO:0000214">
    <property type="term" value="C:tRNA-intron endonuclease complex"/>
    <property type="evidence" value="ECO:0007669"/>
    <property type="project" value="TreeGrafter"/>
</dbReference>
<evidence type="ECO:0000313" key="5">
    <source>
        <dbReference type="EMBL" id="KXZ43004.1"/>
    </source>
</evidence>
<dbReference type="PANTHER" id="PTHR21027">
    <property type="entry name" value="TRNA-SPLICING ENDONUCLEASE SUBUNIT SEN54"/>
    <property type="match status" value="1"/>
</dbReference>
<feature type="region of interest" description="Disordered" evidence="3">
    <location>
        <begin position="218"/>
        <end position="245"/>
    </location>
</feature>
<dbReference type="STRING" id="33097.A0A150FZI5"/>
<gene>
    <name evidence="5" type="ORF">GPECTOR_107g148</name>
</gene>
<name>A0A150FZI5_GONPE</name>
<feature type="region of interest" description="Disordered" evidence="3">
    <location>
        <begin position="114"/>
        <end position="134"/>
    </location>
</feature>
<comment type="similarity">
    <text evidence="1">Belongs to the SEN54 family.</text>
</comment>
<dbReference type="EMBL" id="LSYV01000107">
    <property type="protein sequence ID" value="KXZ43004.1"/>
    <property type="molecule type" value="Genomic_DNA"/>
</dbReference>
<protein>
    <recommendedName>
        <fullName evidence="4">tRNA-splicing endonuclease subunit Sen54 N-terminal domain-containing protein</fullName>
    </recommendedName>
</protein>
<evidence type="ECO:0000313" key="6">
    <source>
        <dbReference type="Proteomes" id="UP000075714"/>
    </source>
</evidence>
<organism evidence="5 6">
    <name type="scientific">Gonium pectorale</name>
    <name type="common">Green alga</name>
    <dbReference type="NCBI Taxonomy" id="33097"/>
    <lineage>
        <taxon>Eukaryota</taxon>
        <taxon>Viridiplantae</taxon>
        <taxon>Chlorophyta</taxon>
        <taxon>core chlorophytes</taxon>
        <taxon>Chlorophyceae</taxon>
        <taxon>CS clade</taxon>
        <taxon>Chlamydomonadales</taxon>
        <taxon>Volvocaceae</taxon>
        <taxon>Gonium</taxon>
    </lineage>
</organism>
<reference evidence="6" key="1">
    <citation type="journal article" date="2016" name="Nat. Commun.">
        <title>The Gonium pectorale genome demonstrates co-option of cell cycle regulation during the evolution of multicellularity.</title>
        <authorList>
            <person name="Hanschen E.R."/>
            <person name="Marriage T.N."/>
            <person name="Ferris P.J."/>
            <person name="Hamaji T."/>
            <person name="Toyoda A."/>
            <person name="Fujiyama A."/>
            <person name="Neme R."/>
            <person name="Noguchi H."/>
            <person name="Minakuchi Y."/>
            <person name="Suzuki M."/>
            <person name="Kawai-Toyooka H."/>
            <person name="Smith D.R."/>
            <person name="Sparks H."/>
            <person name="Anderson J."/>
            <person name="Bakaric R."/>
            <person name="Luria V."/>
            <person name="Karger A."/>
            <person name="Kirschner M.W."/>
            <person name="Durand P.M."/>
            <person name="Michod R.E."/>
            <person name="Nozaki H."/>
            <person name="Olson B.J."/>
        </authorList>
    </citation>
    <scope>NUCLEOTIDE SEQUENCE [LARGE SCALE GENOMIC DNA]</scope>
    <source>
        <strain evidence="6">NIES-2863</strain>
    </source>
</reference>
<dbReference type="GO" id="GO:0000379">
    <property type="term" value="P:tRNA-type intron splice site recognition and cleavage"/>
    <property type="evidence" value="ECO:0007669"/>
    <property type="project" value="TreeGrafter"/>
</dbReference>
<keyword evidence="2" id="KW-0819">tRNA processing</keyword>
<dbReference type="Proteomes" id="UP000075714">
    <property type="component" value="Unassembled WGS sequence"/>
</dbReference>
<dbReference type="InterPro" id="IPR024336">
    <property type="entry name" value="tRNA_splic_suSen54_N"/>
</dbReference>
<feature type="region of interest" description="Disordered" evidence="3">
    <location>
        <begin position="270"/>
        <end position="299"/>
    </location>
</feature>
<accession>A0A150FZI5</accession>
<sequence>MPLSASVFRRGGPKKELFEVANENVDDEKELDEKLAELEELLHMSKTGRELSAALWRPSLCAAALLKQRKQTARDFGFIRSKRHHLHIEEAVFLMDRGDLLLFIEEAEADAEEEGQGAAGAAAGIGRGGDGRTPRRRQRLLSVQEAMELMVSVGVPLERFLLYSSLSRSGYLIMRHPSRWLLEREEQPQQARDGRGACAGALQIWGSGAWAQCYGNTPSLPGSHPPPPMQQQLAAGAAAGPGSAAAPMDVDALTGTSAAPAAGGDVASVSGQAVAQQQQQQPAAGAAATAMPGGGGSGGGGGIGCRGWWLPAGPGHPHLKDVPEGAFLDQQPPVVVEPRLGNVLHSRLPRLRPLPTLRSALSASPAPAAADVANVEGGAASSSGSGSGSGSAAAAPALAVQLGTPAASAHLVYDVYKPGSFVSRYKGQFPAVHTHIALRSESPPGLAEMAAADAAAAAAAGADSGRPAPVTWAAVLNGDIALYSIGRADLMCLV</sequence>
<feature type="compositionally biased region" description="Low complexity" evidence="3">
    <location>
        <begin position="270"/>
        <end position="291"/>
    </location>
</feature>
<keyword evidence="6" id="KW-1185">Reference proteome</keyword>
<evidence type="ECO:0000256" key="3">
    <source>
        <dbReference type="SAM" id="MobiDB-lite"/>
    </source>
</evidence>
<dbReference type="PANTHER" id="PTHR21027:SF1">
    <property type="entry name" value="TRNA-SPLICING ENDONUCLEASE SUBUNIT SEN54"/>
    <property type="match status" value="1"/>
</dbReference>
<feature type="compositionally biased region" description="Low complexity" evidence="3">
    <location>
        <begin position="230"/>
        <end position="245"/>
    </location>
</feature>
<evidence type="ECO:0000256" key="2">
    <source>
        <dbReference type="ARBA" id="ARBA00022694"/>
    </source>
</evidence>
<dbReference type="Pfam" id="PF12928">
    <property type="entry name" value="tRNA_int_end_N2"/>
    <property type="match status" value="1"/>
</dbReference>
<feature type="domain" description="tRNA-splicing endonuclease subunit Sen54 N-terminal" evidence="4">
    <location>
        <begin position="48"/>
        <end position="103"/>
    </location>
</feature>
<dbReference type="AlphaFoldDB" id="A0A150FZI5"/>
<comment type="caution">
    <text evidence="5">The sequence shown here is derived from an EMBL/GenBank/DDBJ whole genome shotgun (WGS) entry which is preliminary data.</text>
</comment>
<dbReference type="OrthoDB" id="514732at2759"/>
<proteinExistence type="inferred from homology"/>
<evidence type="ECO:0000259" key="4">
    <source>
        <dbReference type="Pfam" id="PF12928"/>
    </source>
</evidence>
<dbReference type="InterPro" id="IPR024337">
    <property type="entry name" value="tRNA_splic_suSen54"/>
</dbReference>